<dbReference type="GO" id="GO:0048255">
    <property type="term" value="P:mRNA stabilization"/>
    <property type="evidence" value="ECO:0007669"/>
    <property type="project" value="TreeGrafter"/>
</dbReference>
<feature type="compositionally biased region" description="Polar residues" evidence="9">
    <location>
        <begin position="56"/>
        <end position="82"/>
    </location>
</feature>
<dbReference type="EMBL" id="MU032346">
    <property type="protein sequence ID" value="KAF3766838.1"/>
    <property type="molecule type" value="Genomic_DNA"/>
</dbReference>
<evidence type="ECO:0000256" key="4">
    <source>
        <dbReference type="ARBA" id="ARBA00022792"/>
    </source>
</evidence>
<proteinExistence type="inferred from homology"/>
<evidence type="ECO:0000256" key="7">
    <source>
        <dbReference type="ARBA" id="ARBA00023136"/>
    </source>
</evidence>
<gene>
    <name evidence="10" type="ORF">M406DRAFT_287785</name>
</gene>
<feature type="region of interest" description="Disordered" evidence="9">
    <location>
        <begin position="56"/>
        <end position="115"/>
    </location>
</feature>
<evidence type="ECO:0000256" key="6">
    <source>
        <dbReference type="ARBA" id="ARBA00023128"/>
    </source>
</evidence>
<evidence type="ECO:0000256" key="9">
    <source>
        <dbReference type="SAM" id="MobiDB-lite"/>
    </source>
</evidence>
<dbReference type="InterPro" id="IPR040152">
    <property type="entry name" value="Atp25"/>
</dbReference>
<evidence type="ECO:0000256" key="8">
    <source>
        <dbReference type="RuleBase" id="RU367062"/>
    </source>
</evidence>
<evidence type="ECO:0000256" key="1">
    <source>
        <dbReference type="ARBA" id="ARBA00003470"/>
    </source>
</evidence>
<dbReference type="PANTHER" id="PTHR28087:SF1">
    <property type="entry name" value="ATPASE SYNTHESIS PROTEIN 25, MITOCHONDRIAL"/>
    <property type="match status" value="1"/>
</dbReference>
<dbReference type="GeneID" id="63835890"/>
<sequence length="694" mass="77532">MALQPALRASAAGCSACRTSLLRLFTLPHGPAIRRASQLSPPSRLSSLLLPRAVSTGHSRLYSTEQPSRTDSTETGASQEPTGSGEEEEPWYLQEEPPRHPTLVPQTQPLPKIPEGTPAILGDLVKCVAEDMGLDDLNLMDLRTLDPPAALGPSLIMLFGTARSERHLHFSAGRLKSWLWDRGIQAHADGLLGRREFKVKMRRRQRKAKLLGTSETALSPDDGVTTRWVCMNLGTIGATPMDETAFQTADGKLTGFGVRQTGTTIVVQMLTESKRRELDLETLWSRILARRGVTTMVEDDLEYIDSETHPNETSMFSEGSSPKTMATPGQRRFFSTTSCRRLSPPTHSPDQVTHPPHLRPAANDVDTLLDPLKFLSAKTAELEQLQAELSSLPHAEAIEALGLRGTAQPLLALRRWNNALRYLPAEQSWQFRLWMTVARRRLGVEEGDTLDSLRALVQELELLGIICQRDHYLELLQAVYLEPNNSKVPLSEQSELALTILNVMFARGQPVLTTDVVTTLIEALARAPSSQDHQQQRELQSVLEKFMLQADLPYMGEAAVVRLLDAYAAQDNWDRWWEVWRMPPKHLMPRSEALYIHLWKTMATGNHQRRCREAIRSCFFEMLNEKPPVQPTGAVKEALEACIRVADPTAEEIARNLVVSDARTGDIAQHEFVHMLRVLNPQWASGSSRAPSLD</sequence>
<comment type="caution">
    <text evidence="10">The sequence shown here is derived from an EMBL/GenBank/DDBJ whole genome shotgun (WGS) entry which is preliminary data.</text>
</comment>
<evidence type="ECO:0000313" key="10">
    <source>
        <dbReference type="EMBL" id="KAF3766838.1"/>
    </source>
</evidence>
<dbReference type="Proteomes" id="UP000803844">
    <property type="component" value="Unassembled WGS sequence"/>
</dbReference>
<comment type="subcellular location">
    <subcellularLocation>
        <location evidence="2 8">Mitochondrion inner membrane</location>
        <topology evidence="2 8">Peripheral membrane protein</topology>
        <orientation evidence="2 8">Matrix side</orientation>
    </subcellularLocation>
</comment>
<organism evidence="10 11">
    <name type="scientific">Cryphonectria parasitica (strain ATCC 38755 / EP155)</name>
    <dbReference type="NCBI Taxonomy" id="660469"/>
    <lineage>
        <taxon>Eukaryota</taxon>
        <taxon>Fungi</taxon>
        <taxon>Dikarya</taxon>
        <taxon>Ascomycota</taxon>
        <taxon>Pezizomycotina</taxon>
        <taxon>Sordariomycetes</taxon>
        <taxon>Sordariomycetidae</taxon>
        <taxon>Diaporthales</taxon>
        <taxon>Cryphonectriaceae</taxon>
        <taxon>Cryphonectria-Endothia species complex</taxon>
        <taxon>Cryphonectria</taxon>
    </lineage>
</organism>
<dbReference type="GO" id="GO:0140053">
    <property type="term" value="P:mitochondrial gene expression"/>
    <property type="evidence" value="ECO:0007669"/>
    <property type="project" value="UniProtKB-UniRule"/>
</dbReference>
<evidence type="ECO:0000313" key="11">
    <source>
        <dbReference type="Proteomes" id="UP000803844"/>
    </source>
</evidence>
<reference evidence="10" key="1">
    <citation type="journal article" date="2020" name="Phytopathology">
        <title>Genome sequence of the chestnut blight fungus Cryphonectria parasitica EP155: A fundamental resource for an archetypical invasive plant pathogen.</title>
        <authorList>
            <person name="Crouch J.A."/>
            <person name="Dawe A."/>
            <person name="Aerts A."/>
            <person name="Barry K."/>
            <person name="Churchill A.C.L."/>
            <person name="Grimwood J."/>
            <person name="Hillman B."/>
            <person name="Milgroom M.G."/>
            <person name="Pangilinan J."/>
            <person name="Smith M."/>
            <person name="Salamov A."/>
            <person name="Schmutz J."/>
            <person name="Yadav J."/>
            <person name="Grigoriev I.V."/>
            <person name="Nuss D."/>
        </authorList>
    </citation>
    <scope>NUCLEOTIDE SEQUENCE</scope>
    <source>
        <strain evidence="10">EP155</strain>
    </source>
</reference>
<dbReference type="InterPro" id="IPR043519">
    <property type="entry name" value="NT_sf"/>
</dbReference>
<dbReference type="Gene3D" id="3.30.460.10">
    <property type="entry name" value="Beta Polymerase, domain 2"/>
    <property type="match status" value="1"/>
</dbReference>
<dbReference type="RefSeq" id="XP_040777799.1">
    <property type="nucleotide sequence ID" value="XM_040918761.1"/>
</dbReference>
<feature type="compositionally biased region" description="Polar residues" evidence="9">
    <location>
        <begin position="311"/>
        <end position="324"/>
    </location>
</feature>
<name>A0A9P4Y5D1_CRYP1</name>
<evidence type="ECO:0000256" key="2">
    <source>
        <dbReference type="ARBA" id="ARBA00004443"/>
    </source>
</evidence>
<keyword evidence="7 8" id="KW-0472">Membrane</keyword>
<comment type="similarity">
    <text evidence="3 8">Belongs to the ATP25 family.</text>
</comment>
<feature type="region of interest" description="Disordered" evidence="9">
    <location>
        <begin position="309"/>
        <end position="329"/>
    </location>
</feature>
<keyword evidence="5 8" id="KW-0809">Transit peptide</keyword>
<dbReference type="PANTHER" id="PTHR28087">
    <property type="entry name" value="ATPASE SYNTHESIS PROTEIN 25, MITOCHONDRIAL"/>
    <property type="match status" value="1"/>
</dbReference>
<keyword evidence="4 8" id="KW-0999">Mitochondrion inner membrane</keyword>
<dbReference type="GO" id="GO:0005743">
    <property type="term" value="C:mitochondrial inner membrane"/>
    <property type="evidence" value="ECO:0007669"/>
    <property type="project" value="UniProtKB-SubCell"/>
</dbReference>
<comment type="function">
    <text evidence="8">Mitochondrial mRNA stabilization factor.</text>
</comment>
<keyword evidence="11" id="KW-1185">Reference proteome</keyword>
<dbReference type="OrthoDB" id="107372at2759"/>
<dbReference type="AlphaFoldDB" id="A0A9P4Y5D1"/>
<comment type="function">
    <text evidence="1">Probable mitochondrial mRNA stabilization factor.</text>
</comment>
<accession>A0A9P4Y5D1</accession>
<evidence type="ECO:0000256" key="5">
    <source>
        <dbReference type="ARBA" id="ARBA00022946"/>
    </source>
</evidence>
<protein>
    <recommendedName>
        <fullName evidence="8">ATPase synthesis protein 25</fullName>
    </recommendedName>
</protein>
<keyword evidence="6 8" id="KW-0496">Mitochondrion</keyword>
<evidence type="ECO:0000256" key="3">
    <source>
        <dbReference type="ARBA" id="ARBA00010787"/>
    </source>
</evidence>